<reference evidence="3 4" key="1">
    <citation type="submission" date="2019-09" db="EMBL/GenBank/DDBJ databases">
        <title>Isolation of a novel species in the genus Cupriavidus from patients with sepsis using whole genome sequencing.</title>
        <authorList>
            <person name="Kweon O.J."/>
            <person name="Lee M.-K."/>
        </authorList>
    </citation>
    <scope>NUCLEOTIDE SEQUENCE [LARGE SCALE GENOMIC DNA]</scope>
    <source>
        <strain evidence="3 4">MKL-01</strain>
    </source>
</reference>
<evidence type="ECO:0000256" key="1">
    <source>
        <dbReference type="ARBA" id="ARBA00008542"/>
    </source>
</evidence>
<proteinExistence type="inferred from homology"/>
<organism evidence="3 4">
    <name type="scientific">Cupriavidus cauae</name>
    <dbReference type="NCBI Taxonomy" id="2608999"/>
    <lineage>
        <taxon>Bacteria</taxon>
        <taxon>Pseudomonadati</taxon>
        <taxon>Pseudomonadota</taxon>
        <taxon>Betaproteobacteria</taxon>
        <taxon>Burkholderiales</taxon>
        <taxon>Burkholderiaceae</taxon>
        <taxon>Cupriavidus</taxon>
    </lineage>
</organism>
<protein>
    <submittedName>
        <fullName evidence="3">Type 1 glutamine amidotransferase</fullName>
    </submittedName>
</protein>
<accession>A0A5M8B477</accession>
<dbReference type="GO" id="GO:0016740">
    <property type="term" value="F:transferase activity"/>
    <property type="evidence" value="ECO:0007669"/>
    <property type="project" value="UniProtKB-KW"/>
</dbReference>
<dbReference type="InterPro" id="IPR002818">
    <property type="entry name" value="DJ-1/PfpI"/>
</dbReference>
<dbReference type="NCBIfam" id="TIGR01382">
    <property type="entry name" value="PfpI"/>
    <property type="match status" value="1"/>
</dbReference>
<keyword evidence="3" id="KW-0315">Glutamine amidotransferase</keyword>
<dbReference type="EMBL" id="VWRN01000019">
    <property type="protein sequence ID" value="KAA6129236.1"/>
    <property type="molecule type" value="Genomic_DNA"/>
</dbReference>
<comment type="caution">
    <text evidence="3">The sequence shown here is derived from an EMBL/GenBank/DDBJ whole genome shotgun (WGS) entry which is preliminary data.</text>
</comment>
<dbReference type="InterPro" id="IPR006286">
    <property type="entry name" value="C56_PfpI-like"/>
</dbReference>
<dbReference type="RefSeq" id="WP_149316293.1">
    <property type="nucleotide sequence ID" value="NZ_CP080294.1"/>
</dbReference>
<name>A0A5M8B477_9BURK</name>
<dbReference type="PANTHER" id="PTHR42733">
    <property type="entry name" value="DJ-1 PROTEIN"/>
    <property type="match status" value="1"/>
</dbReference>
<gene>
    <name evidence="3" type="ORF">F1599_05600</name>
</gene>
<evidence type="ECO:0000259" key="2">
    <source>
        <dbReference type="Pfam" id="PF01965"/>
    </source>
</evidence>
<feature type="domain" description="DJ-1/PfpI" evidence="2">
    <location>
        <begin position="16"/>
        <end position="183"/>
    </location>
</feature>
<dbReference type="PANTHER" id="PTHR42733:SF12">
    <property type="entry name" value="PROTEINASE"/>
    <property type="match status" value="1"/>
</dbReference>
<keyword evidence="3" id="KW-0808">Transferase</keyword>
<dbReference type="CDD" id="cd03134">
    <property type="entry name" value="GATase1_PfpI_like"/>
    <property type="match status" value="1"/>
</dbReference>
<dbReference type="Gene3D" id="3.40.50.880">
    <property type="match status" value="1"/>
</dbReference>
<dbReference type="Proteomes" id="UP000324324">
    <property type="component" value="Unassembled WGS sequence"/>
</dbReference>
<keyword evidence="4" id="KW-1185">Reference proteome</keyword>
<dbReference type="Pfam" id="PF01965">
    <property type="entry name" value="DJ-1_PfpI"/>
    <property type="match status" value="1"/>
</dbReference>
<dbReference type="AlphaFoldDB" id="A0A5M8B477"/>
<comment type="similarity">
    <text evidence="1">Belongs to the peptidase C56 family.</text>
</comment>
<dbReference type="InterPro" id="IPR029062">
    <property type="entry name" value="Class_I_gatase-like"/>
</dbReference>
<dbReference type="PROSITE" id="PS51276">
    <property type="entry name" value="PEPTIDASE_C56_PFPI"/>
    <property type="match status" value="1"/>
</dbReference>
<evidence type="ECO:0000313" key="3">
    <source>
        <dbReference type="EMBL" id="KAA6129236.1"/>
    </source>
</evidence>
<dbReference type="SUPFAM" id="SSF52317">
    <property type="entry name" value="Class I glutamine amidotransferase-like"/>
    <property type="match status" value="1"/>
</dbReference>
<sequence>MNRNTSPDANHPLTGKRIAFLVTDLFEQVELTGPRQALQQAGAETVIVAPHDGEVQGAQHDKKADRFGVQATLADAHPDDFDGVVLPGGTMNADALRMDPAAQRFVKKMQDDGKPIAVICHGPWLLVSAGLVKGRTLTSWPSLADDIRNAGGEWVDREVVRDGNWVSSRKPDDIPAFNQEIVALFAELGKRTAQGSEARAGQA</sequence>
<evidence type="ECO:0000313" key="4">
    <source>
        <dbReference type="Proteomes" id="UP000324324"/>
    </source>
</evidence>